<evidence type="ECO:0000256" key="1">
    <source>
        <dbReference type="SAM" id="Phobius"/>
    </source>
</evidence>
<protein>
    <submittedName>
        <fullName evidence="2">Putative secreted protein</fullName>
    </submittedName>
</protein>
<accession>A0A6M2DZ45</accession>
<organism evidence="2">
    <name type="scientific">Xenopsylla cheopis</name>
    <name type="common">Oriental rat flea</name>
    <name type="synonym">Pulex cheopis</name>
    <dbReference type="NCBI Taxonomy" id="163159"/>
    <lineage>
        <taxon>Eukaryota</taxon>
        <taxon>Metazoa</taxon>
        <taxon>Ecdysozoa</taxon>
        <taxon>Arthropoda</taxon>
        <taxon>Hexapoda</taxon>
        <taxon>Insecta</taxon>
        <taxon>Pterygota</taxon>
        <taxon>Neoptera</taxon>
        <taxon>Endopterygota</taxon>
        <taxon>Siphonaptera</taxon>
        <taxon>Pulicidae</taxon>
        <taxon>Xenopsyllinae</taxon>
        <taxon>Xenopsylla</taxon>
    </lineage>
</organism>
<reference evidence="2" key="1">
    <citation type="submission" date="2020-03" db="EMBL/GenBank/DDBJ databases">
        <title>Transcriptomic Profiling of the Digestive Tract of the Rat Flea, Xenopsylla cheopis, Following Blood Feeding and Infection with Yersinia pestis.</title>
        <authorList>
            <person name="Bland D.M."/>
            <person name="Martens C.A."/>
            <person name="Virtaneva K."/>
            <person name="Kanakabandi K."/>
            <person name="Long D."/>
            <person name="Rosenke R."/>
            <person name="Saturday G.A."/>
            <person name="Hoyt F.H."/>
            <person name="Bruno D.P."/>
            <person name="Ribeiro J.M.C."/>
            <person name="Hinnebusch J."/>
        </authorList>
    </citation>
    <scope>NUCLEOTIDE SEQUENCE</scope>
</reference>
<evidence type="ECO:0000313" key="2">
    <source>
        <dbReference type="EMBL" id="NOV51334.1"/>
    </source>
</evidence>
<dbReference type="EMBL" id="GIIL01007608">
    <property type="protein sequence ID" value="NOV51334.1"/>
    <property type="molecule type" value="Transcribed_RNA"/>
</dbReference>
<feature type="transmembrane region" description="Helical" evidence="1">
    <location>
        <begin position="6"/>
        <end position="22"/>
    </location>
</feature>
<name>A0A6M2DZ45_XENCH</name>
<keyword evidence="1" id="KW-1133">Transmembrane helix</keyword>
<keyword evidence="1" id="KW-0472">Membrane</keyword>
<proteinExistence type="predicted"/>
<dbReference type="AlphaFoldDB" id="A0A6M2DZ45"/>
<sequence length="74" mass="8080">MGTPTSVDFFVGFPILIILLLFPRVCRQRVGPPAQNPAWTGKALIQWDEPGVPRASFATLYPSAIQSSARLLTP</sequence>
<keyword evidence="1" id="KW-0812">Transmembrane</keyword>